<feature type="chain" id="PRO_5014993315" description="Oxidoreductase molybdopterin-binding domain-containing protein" evidence="1">
    <location>
        <begin position="24"/>
        <end position="359"/>
    </location>
</feature>
<comment type="caution">
    <text evidence="3">The sequence shown here is derived from an EMBL/GenBank/DDBJ whole genome shotgun (WGS) entry which is preliminary data.</text>
</comment>
<evidence type="ECO:0000256" key="1">
    <source>
        <dbReference type="SAM" id="SignalP"/>
    </source>
</evidence>
<dbReference type="Gene3D" id="3.90.420.10">
    <property type="entry name" value="Oxidoreductase, molybdopterin-binding domain"/>
    <property type="match status" value="1"/>
</dbReference>
<evidence type="ECO:0000313" key="3">
    <source>
        <dbReference type="EMBL" id="PJF35979.1"/>
    </source>
</evidence>
<dbReference type="InterPro" id="IPR014756">
    <property type="entry name" value="Ig_E-set"/>
</dbReference>
<evidence type="ECO:0000259" key="2">
    <source>
        <dbReference type="Pfam" id="PF00174"/>
    </source>
</evidence>
<dbReference type="PROSITE" id="PS51257">
    <property type="entry name" value="PROKAR_LIPOPROTEIN"/>
    <property type="match status" value="1"/>
</dbReference>
<protein>
    <recommendedName>
        <fullName evidence="2">Oxidoreductase molybdopterin-binding domain-containing protein</fullName>
    </recommendedName>
</protein>
<dbReference type="PANTHER" id="PTHR19372">
    <property type="entry name" value="SULFITE REDUCTASE"/>
    <property type="match status" value="1"/>
</dbReference>
<dbReference type="PANTHER" id="PTHR19372:SF7">
    <property type="entry name" value="SULFITE OXIDASE, MITOCHONDRIAL"/>
    <property type="match status" value="1"/>
</dbReference>
<dbReference type="AlphaFoldDB" id="A0A2M8PEJ3"/>
<dbReference type="GO" id="GO:0008482">
    <property type="term" value="F:sulfite oxidase activity"/>
    <property type="evidence" value="ECO:0007669"/>
    <property type="project" value="TreeGrafter"/>
</dbReference>
<name>A0A2M8PEJ3_9CHLR</name>
<dbReference type="GO" id="GO:0043546">
    <property type="term" value="F:molybdopterin cofactor binding"/>
    <property type="evidence" value="ECO:0007669"/>
    <property type="project" value="TreeGrafter"/>
</dbReference>
<dbReference type="EMBL" id="PGTM01000090">
    <property type="protein sequence ID" value="PJF35979.1"/>
    <property type="molecule type" value="Genomic_DNA"/>
</dbReference>
<dbReference type="Pfam" id="PF00174">
    <property type="entry name" value="Oxidored_molyb"/>
    <property type="match status" value="1"/>
</dbReference>
<sequence length="359" mass="39404">MSWSRRRFLIAALLAAACRPERAAPTVYQRGMARLPTDTPAQAVPIAATVPPVPQQIPITPLSRLYEKSFRGTPTLSDPERWTLQIDGLVATPLQLSLAELRAMPQQRAVRTLQCISNPVGGGLIGTLIWQGVPLAPLLARARILPSARYALFEAADGYTTSVPLERLTQPEVMLILGANDAPLPLRHGAPLRILIPNLYGQKQPKWLTRITLAAEDRLGYWENPSRGWSNLATVKTNSALRRPTTNLLPLSAPIYLEGYAFGGERAITAVEVSIESADSARQPSAWQAARLIAPPSPLAWTWWYFLWMPRQVGLYRLAVRATDASGFKQPALPNSLIGAAFPDGTDAIHAMRVRLHVD</sequence>
<feature type="domain" description="Oxidoreductase molybdopterin-binding" evidence="2">
    <location>
        <begin position="74"/>
        <end position="222"/>
    </location>
</feature>
<reference evidence="3 4" key="1">
    <citation type="submission" date="2017-11" db="EMBL/GenBank/DDBJ databases">
        <title>Evolution of Phototrophy in the Chloroflexi Phylum Driven by Horizontal Gene Transfer.</title>
        <authorList>
            <person name="Ward L.M."/>
            <person name="Hemp J."/>
            <person name="Shih P.M."/>
            <person name="Mcglynn S.E."/>
            <person name="Fischer W."/>
        </authorList>
    </citation>
    <scope>NUCLEOTIDE SEQUENCE [LARGE SCALE GENOMIC DNA]</scope>
    <source>
        <strain evidence="3">JP3_13</strain>
    </source>
</reference>
<dbReference type="GO" id="GO:0006790">
    <property type="term" value="P:sulfur compound metabolic process"/>
    <property type="evidence" value="ECO:0007669"/>
    <property type="project" value="TreeGrafter"/>
</dbReference>
<accession>A0A2M8PEJ3</accession>
<dbReference type="Gene3D" id="2.60.40.650">
    <property type="match status" value="1"/>
</dbReference>
<dbReference type="SUPFAM" id="SSF56524">
    <property type="entry name" value="Oxidoreductase molybdopterin-binding domain"/>
    <property type="match status" value="1"/>
</dbReference>
<dbReference type="Proteomes" id="UP000229681">
    <property type="component" value="Unassembled WGS sequence"/>
</dbReference>
<dbReference type="InterPro" id="IPR000572">
    <property type="entry name" value="OxRdtase_Mopterin-bd_dom"/>
</dbReference>
<gene>
    <name evidence="3" type="ORF">CUN49_07755</name>
</gene>
<evidence type="ECO:0000313" key="4">
    <source>
        <dbReference type="Proteomes" id="UP000229681"/>
    </source>
</evidence>
<dbReference type="GO" id="GO:0020037">
    <property type="term" value="F:heme binding"/>
    <property type="evidence" value="ECO:0007669"/>
    <property type="project" value="TreeGrafter"/>
</dbReference>
<feature type="signal peptide" evidence="1">
    <location>
        <begin position="1"/>
        <end position="23"/>
    </location>
</feature>
<dbReference type="SUPFAM" id="SSF81296">
    <property type="entry name" value="E set domains"/>
    <property type="match status" value="1"/>
</dbReference>
<organism evidence="3 4">
    <name type="scientific">Candidatus Thermofonsia Clade 1 bacterium</name>
    <dbReference type="NCBI Taxonomy" id="2364210"/>
    <lineage>
        <taxon>Bacteria</taxon>
        <taxon>Bacillati</taxon>
        <taxon>Chloroflexota</taxon>
        <taxon>Candidatus Thermofontia</taxon>
        <taxon>Candidatus Thermofonsia Clade 1</taxon>
    </lineage>
</organism>
<dbReference type="InterPro" id="IPR036374">
    <property type="entry name" value="OxRdtase_Mopterin-bd_sf"/>
</dbReference>
<proteinExistence type="predicted"/>
<keyword evidence="1" id="KW-0732">Signal</keyword>